<feature type="domain" description="Deacetylase sirtuin-type" evidence="5">
    <location>
        <begin position="1"/>
        <end position="232"/>
    </location>
</feature>
<dbReference type="EMBL" id="JNFA01000005">
    <property type="protein sequence ID" value="KGL43455.1"/>
    <property type="molecule type" value="Genomic_DNA"/>
</dbReference>
<dbReference type="InterPro" id="IPR026590">
    <property type="entry name" value="Ssirtuin_cat_dom"/>
</dbReference>
<dbReference type="InterPro" id="IPR029035">
    <property type="entry name" value="DHS-like_NAD/FAD-binding_dom"/>
</dbReference>
<dbReference type="Gene3D" id="3.40.50.1220">
    <property type="entry name" value="TPP-binding domain"/>
    <property type="match status" value="1"/>
</dbReference>
<proteinExistence type="predicted"/>
<dbReference type="PANTHER" id="PTHR11085:SF4">
    <property type="entry name" value="NAD-DEPENDENT PROTEIN DEACYLASE"/>
    <property type="match status" value="1"/>
</dbReference>
<keyword evidence="7" id="KW-1185">Reference proteome</keyword>
<evidence type="ECO:0000256" key="2">
    <source>
        <dbReference type="ARBA" id="ARBA00022679"/>
    </source>
</evidence>
<name>A0A099WH60_9LIST</name>
<sequence>MGTLKEMLSSSERIVFLTGAGVSVPSGIPDYRSKNGLYTGRKNPEYLLSATCLREEPDVFYAFVRDNMYYPDAKPNAIHEKMAEIERRDGKQVTVVTQNIDGLHGLAGSRNVVEFHGSLYRCHCQKCGATVRAEQYLESDKHAECGGGIIRPDVVLYEEGLPEDAINGALHAVTQADLIVIVGTSFKVSPFCNLTDYRKKGSAVFAVNQELLRLPFPFTMIQDDAVSVFKEL</sequence>
<dbReference type="Proteomes" id="UP000029844">
    <property type="component" value="Unassembled WGS sequence"/>
</dbReference>
<evidence type="ECO:0000259" key="5">
    <source>
        <dbReference type="PROSITE" id="PS50305"/>
    </source>
</evidence>
<dbReference type="InterPro" id="IPR050134">
    <property type="entry name" value="NAD-dep_sirtuin_deacylases"/>
</dbReference>
<dbReference type="STRING" id="1552123.EP57_02445"/>
<organism evidence="6 7">
    <name type="scientific">Listeria booriae</name>
    <dbReference type="NCBI Taxonomy" id="1552123"/>
    <lineage>
        <taxon>Bacteria</taxon>
        <taxon>Bacillati</taxon>
        <taxon>Bacillota</taxon>
        <taxon>Bacilli</taxon>
        <taxon>Bacillales</taxon>
        <taxon>Listeriaceae</taxon>
        <taxon>Listeria</taxon>
    </lineage>
</organism>
<dbReference type="AlphaFoldDB" id="A0A099WH60"/>
<dbReference type="GO" id="GO:0070403">
    <property type="term" value="F:NAD+ binding"/>
    <property type="evidence" value="ECO:0007669"/>
    <property type="project" value="InterPro"/>
</dbReference>
<dbReference type="InterPro" id="IPR003000">
    <property type="entry name" value="Sirtuin"/>
</dbReference>
<protein>
    <recommendedName>
        <fullName evidence="1">protein acetyllysine N-acetyltransferase</fullName>
        <ecNumber evidence="1">2.3.1.286</ecNumber>
    </recommendedName>
</protein>
<dbReference type="GeneID" id="58716293"/>
<dbReference type="EC" id="2.3.1.286" evidence="1"/>
<dbReference type="PROSITE" id="PS50305">
    <property type="entry name" value="SIRTUIN"/>
    <property type="match status" value="1"/>
</dbReference>
<reference evidence="6 7" key="1">
    <citation type="submission" date="2014-05" db="EMBL/GenBank/DDBJ databases">
        <title>Novel Listeriaceae from food processing environments.</title>
        <authorList>
            <person name="den Bakker H.C."/>
        </authorList>
    </citation>
    <scope>NUCLEOTIDE SEQUENCE [LARGE SCALE GENOMIC DNA]</scope>
    <source>
        <strain evidence="6 7">FSL A5-0281</strain>
    </source>
</reference>
<dbReference type="PANTHER" id="PTHR11085">
    <property type="entry name" value="NAD-DEPENDENT PROTEIN DEACYLASE SIRTUIN-5, MITOCHONDRIAL-RELATED"/>
    <property type="match status" value="1"/>
</dbReference>
<dbReference type="OrthoDB" id="9800582at2"/>
<feature type="active site" description="Proton acceptor" evidence="4">
    <location>
        <position position="116"/>
    </location>
</feature>
<evidence type="ECO:0000313" key="7">
    <source>
        <dbReference type="Proteomes" id="UP000029844"/>
    </source>
</evidence>
<dbReference type="Gene3D" id="3.30.1600.10">
    <property type="entry name" value="SIR2/SIRT2 'Small Domain"/>
    <property type="match status" value="1"/>
</dbReference>
<gene>
    <name evidence="6" type="ORF">EP57_02445</name>
</gene>
<keyword evidence="4" id="KW-0862">Zinc</keyword>
<accession>A0A099WH60</accession>
<dbReference type="CDD" id="cd01411">
    <property type="entry name" value="SIR2H"/>
    <property type="match status" value="1"/>
</dbReference>
<evidence type="ECO:0000313" key="6">
    <source>
        <dbReference type="EMBL" id="KGL43455.1"/>
    </source>
</evidence>
<dbReference type="Pfam" id="PF02146">
    <property type="entry name" value="SIR2"/>
    <property type="match status" value="1"/>
</dbReference>
<evidence type="ECO:0000256" key="1">
    <source>
        <dbReference type="ARBA" id="ARBA00012928"/>
    </source>
</evidence>
<dbReference type="SUPFAM" id="SSF52467">
    <property type="entry name" value="DHS-like NAD/FAD-binding domain"/>
    <property type="match status" value="1"/>
</dbReference>
<comment type="caution">
    <text evidence="6">The sequence shown here is derived from an EMBL/GenBank/DDBJ whole genome shotgun (WGS) entry which is preliminary data.</text>
</comment>
<feature type="binding site" evidence="4">
    <location>
        <position position="127"/>
    </location>
    <ligand>
        <name>Zn(2+)</name>
        <dbReference type="ChEBI" id="CHEBI:29105"/>
    </ligand>
</feature>
<keyword evidence="4" id="KW-0479">Metal-binding</keyword>
<dbReference type="NCBIfam" id="NF001752">
    <property type="entry name" value="PRK00481.1-1"/>
    <property type="match status" value="1"/>
</dbReference>
<dbReference type="GO" id="GO:0046872">
    <property type="term" value="F:metal ion binding"/>
    <property type="evidence" value="ECO:0007669"/>
    <property type="project" value="UniProtKB-KW"/>
</dbReference>
<dbReference type="RefSeq" id="WP_036083880.1">
    <property type="nucleotide sequence ID" value="NZ_CBCSHQ010000001.1"/>
</dbReference>
<dbReference type="GO" id="GO:0017136">
    <property type="term" value="F:histone deacetylase activity, NAD-dependent"/>
    <property type="evidence" value="ECO:0007669"/>
    <property type="project" value="TreeGrafter"/>
</dbReference>
<evidence type="ECO:0000256" key="3">
    <source>
        <dbReference type="ARBA" id="ARBA00023027"/>
    </source>
</evidence>
<evidence type="ECO:0000256" key="4">
    <source>
        <dbReference type="PROSITE-ProRule" id="PRU00236"/>
    </source>
</evidence>
<dbReference type="eggNOG" id="COG0846">
    <property type="taxonomic scope" value="Bacteria"/>
</dbReference>
<feature type="binding site" evidence="4">
    <location>
        <position position="142"/>
    </location>
    <ligand>
        <name>Zn(2+)</name>
        <dbReference type="ChEBI" id="CHEBI:29105"/>
    </ligand>
</feature>
<dbReference type="InterPro" id="IPR026591">
    <property type="entry name" value="Sirtuin_cat_small_dom_sf"/>
</dbReference>
<feature type="binding site" evidence="4">
    <location>
        <position position="145"/>
    </location>
    <ligand>
        <name>Zn(2+)</name>
        <dbReference type="ChEBI" id="CHEBI:29105"/>
    </ligand>
</feature>
<keyword evidence="3" id="KW-0520">NAD</keyword>
<feature type="binding site" evidence="4">
    <location>
        <position position="124"/>
    </location>
    <ligand>
        <name>Zn(2+)</name>
        <dbReference type="ChEBI" id="CHEBI:29105"/>
    </ligand>
</feature>
<keyword evidence="2" id="KW-0808">Transferase</keyword>